<gene>
    <name evidence="1" type="ORF">ABT39_MTgene1892</name>
</gene>
<protein>
    <submittedName>
        <fullName evidence="1">Uncharacterized protein</fullName>
    </submittedName>
</protein>
<comment type="caution">
    <text evidence="1">The sequence shown here is derived from an EMBL/GenBank/DDBJ whole genome shotgun (WGS) entry which is preliminary data.</text>
</comment>
<organism evidence="1">
    <name type="scientific">Picea glauca</name>
    <name type="common">White spruce</name>
    <name type="synonym">Pinus glauca</name>
    <dbReference type="NCBI Taxonomy" id="3330"/>
    <lineage>
        <taxon>Eukaryota</taxon>
        <taxon>Viridiplantae</taxon>
        <taxon>Streptophyta</taxon>
        <taxon>Embryophyta</taxon>
        <taxon>Tracheophyta</taxon>
        <taxon>Spermatophyta</taxon>
        <taxon>Pinopsida</taxon>
        <taxon>Pinidae</taxon>
        <taxon>Conifers I</taxon>
        <taxon>Pinales</taxon>
        <taxon>Pinaceae</taxon>
        <taxon>Picea</taxon>
    </lineage>
</organism>
<accession>A0A124GML8</accession>
<dbReference type="AlphaFoldDB" id="A0A124GML8"/>
<keyword evidence="1" id="KW-0496">Mitochondrion</keyword>
<proteinExistence type="predicted"/>
<evidence type="ECO:0000313" key="1">
    <source>
        <dbReference type="EMBL" id="KUM46086.1"/>
    </source>
</evidence>
<sequence length="58" mass="6330">MLSYRCLMMDTNHLELETATGEKPKCIGSTTGIMPILFPWSIGLSTSLRALAFIVVGI</sequence>
<name>A0A124GML8_PICGL</name>
<dbReference type="EMBL" id="LKAM01000013">
    <property type="protein sequence ID" value="KUM46086.1"/>
    <property type="molecule type" value="Genomic_DNA"/>
</dbReference>
<geneLocation type="mitochondrion" evidence="1"/>
<reference evidence="1" key="1">
    <citation type="journal article" date="2015" name="Genome Biol. Evol.">
        <title>Organellar Genomes of White Spruce (Picea glauca): Assembly and Annotation.</title>
        <authorList>
            <person name="Jackman S.D."/>
            <person name="Warren R.L."/>
            <person name="Gibb E.A."/>
            <person name="Vandervalk B.P."/>
            <person name="Mohamadi H."/>
            <person name="Chu J."/>
            <person name="Raymond A."/>
            <person name="Pleasance S."/>
            <person name="Coope R."/>
            <person name="Wildung M.R."/>
            <person name="Ritland C.E."/>
            <person name="Bousquet J."/>
            <person name="Jones S.J."/>
            <person name="Bohlmann J."/>
            <person name="Birol I."/>
        </authorList>
    </citation>
    <scope>NUCLEOTIDE SEQUENCE [LARGE SCALE GENOMIC DNA]</scope>
    <source>
        <tissue evidence="1">Flushing bud</tissue>
    </source>
</reference>